<dbReference type="InterPro" id="IPR000863">
    <property type="entry name" value="Sulfotransferase_dom"/>
</dbReference>
<protein>
    <recommendedName>
        <fullName evidence="3">Sulfotransferase</fullName>
        <ecNumber evidence="3">2.8.2.-</ecNumber>
    </recommendedName>
</protein>
<dbReference type="InterPro" id="IPR027417">
    <property type="entry name" value="P-loop_NTPase"/>
</dbReference>
<name>A0A8T0Q9T6_PANVG</name>
<evidence type="ECO:0000256" key="3">
    <source>
        <dbReference type="RuleBase" id="RU361155"/>
    </source>
</evidence>
<dbReference type="PANTHER" id="PTHR11783">
    <property type="entry name" value="SULFOTRANSFERASE SULT"/>
    <property type="match status" value="1"/>
</dbReference>
<evidence type="ECO:0000256" key="1">
    <source>
        <dbReference type="ARBA" id="ARBA00005771"/>
    </source>
</evidence>
<proteinExistence type="inferred from homology"/>
<dbReference type="Gene3D" id="3.40.50.300">
    <property type="entry name" value="P-loop containing nucleotide triphosphate hydrolases"/>
    <property type="match status" value="1"/>
</dbReference>
<comment type="caution">
    <text evidence="5">The sequence shown here is derived from an EMBL/GenBank/DDBJ whole genome shotgun (WGS) entry which is preliminary data.</text>
</comment>
<comment type="similarity">
    <text evidence="1 3">Belongs to the sulfotransferase 1 family.</text>
</comment>
<dbReference type="EMBL" id="CM029049">
    <property type="protein sequence ID" value="KAG2571777.1"/>
    <property type="molecule type" value="Genomic_DNA"/>
</dbReference>
<accession>A0A8T0Q9T6</accession>
<dbReference type="AlphaFoldDB" id="A0A8T0Q9T6"/>
<evidence type="ECO:0000313" key="5">
    <source>
        <dbReference type="EMBL" id="KAG2571777.1"/>
    </source>
</evidence>
<dbReference type="GO" id="GO:0008146">
    <property type="term" value="F:sulfotransferase activity"/>
    <property type="evidence" value="ECO:0007669"/>
    <property type="project" value="InterPro"/>
</dbReference>
<dbReference type="Proteomes" id="UP000823388">
    <property type="component" value="Chromosome 7K"/>
</dbReference>
<evidence type="ECO:0000313" key="6">
    <source>
        <dbReference type="Proteomes" id="UP000823388"/>
    </source>
</evidence>
<feature type="domain" description="Sulfotransferase" evidence="4">
    <location>
        <begin position="65"/>
        <end position="330"/>
    </location>
</feature>
<evidence type="ECO:0000259" key="4">
    <source>
        <dbReference type="Pfam" id="PF00685"/>
    </source>
</evidence>
<organism evidence="5 6">
    <name type="scientific">Panicum virgatum</name>
    <name type="common">Blackwell switchgrass</name>
    <dbReference type="NCBI Taxonomy" id="38727"/>
    <lineage>
        <taxon>Eukaryota</taxon>
        <taxon>Viridiplantae</taxon>
        <taxon>Streptophyta</taxon>
        <taxon>Embryophyta</taxon>
        <taxon>Tracheophyta</taxon>
        <taxon>Spermatophyta</taxon>
        <taxon>Magnoliopsida</taxon>
        <taxon>Liliopsida</taxon>
        <taxon>Poales</taxon>
        <taxon>Poaceae</taxon>
        <taxon>PACMAD clade</taxon>
        <taxon>Panicoideae</taxon>
        <taxon>Panicodae</taxon>
        <taxon>Paniceae</taxon>
        <taxon>Panicinae</taxon>
        <taxon>Panicum</taxon>
        <taxon>Panicum sect. Hiantes</taxon>
    </lineage>
</organism>
<dbReference type="SUPFAM" id="SSF52540">
    <property type="entry name" value="P-loop containing nucleoside triphosphate hydrolases"/>
    <property type="match status" value="1"/>
</dbReference>
<dbReference type="EC" id="2.8.2.-" evidence="3"/>
<keyword evidence="2 3" id="KW-0808">Transferase</keyword>
<keyword evidence="6" id="KW-1185">Reference proteome</keyword>
<reference evidence="5" key="1">
    <citation type="submission" date="2020-05" db="EMBL/GenBank/DDBJ databases">
        <title>WGS assembly of Panicum virgatum.</title>
        <authorList>
            <person name="Lovell J.T."/>
            <person name="Jenkins J."/>
            <person name="Shu S."/>
            <person name="Juenger T.E."/>
            <person name="Schmutz J."/>
        </authorList>
    </citation>
    <scope>NUCLEOTIDE SEQUENCE</scope>
    <source>
        <strain evidence="5">AP13</strain>
    </source>
</reference>
<gene>
    <name evidence="5" type="ORF">PVAP13_7KG120266</name>
</gene>
<evidence type="ECO:0000256" key="2">
    <source>
        <dbReference type="ARBA" id="ARBA00022679"/>
    </source>
</evidence>
<dbReference type="Pfam" id="PF00685">
    <property type="entry name" value="Sulfotransfer_1"/>
    <property type="match status" value="1"/>
</dbReference>
<sequence>MAKAATGTGPATVLSALPAPVPFKDVVVGDGDDADASVLEEYAGAAATWVPGIIAIRRGFAPRRGDVVLASPPKCGTTWLKALAFATMARGAHPPAGGPGHPLLRASPHDCVPFMERLFAAGLGSKVMDALPSPRLMATHMHHSILPASIADNPDCKIVYICRNPKDMLVSMWHFSRRIQPDLAFSDLLEAACEGSCLSGPIWDHVLGYWNASNACPERVLFLRYEEMLRDPVGNVVKLSLFLGRPFSPAEEEAGVAMDVVRLCSFQKLKDLEVNRVGSGSSLLGGVRDGAFVNSSYFRRGEAGDWANHMTPEMARRLDAAMEERLRGSGFSFA</sequence>